<gene>
    <name evidence="2" type="ORF">QE152_g19669</name>
</gene>
<reference evidence="2 3" key="1">
    <citation type="journal article" date="2024" name="BMC Genomics">
        <title>De novo assembly and annotation of Popillia japonica's genome with initial clues to its potential as an invasive pest.</title>
        <authorList>
            <person name="Cucini C."/>
            <person name="Boschi S."/>
            <person name="Funari R."/>
            <person name="Cardaioli E."/>
            <person name="Iannotti N."/>
            <person name="Marturano G."/>
            <person name="Paoli F."/>
            <person name="Bruttini M."/>
            <person name="Carapelli A."/>
            <person name="Frati F."/>
            <person name="Nardi F."/>
        </authorList>
    </citation>
    <scope>NUCLEOTIDE SEQUENCE [LARGE SCALE GENOMIC DNA]</scope>
    <source>
        <strain evidence="2">DMR45628</strain>
    </source>
</reference>
<feature type="compositionally biased region" description="Basic and acidic residues" evidence="1">
    <location>
        <begin position="1"/>
        <end position="16"/>
    </location>
</feature>
<name>A0AAW1KMY7_POPJA</name>
<dbReference type="Proteomes" id="UP001458880">
    <property type="component" value="Unassembled WGS sequence"/>
</dbReference>
<keyword evidence="3" id="KW-1185">Reference proteome</keyword>
<dbReference type="EMBL" id="JASPKY010000188">
    <property type="protein sequence ID" value="KAK9722406.1"/>
    <property type="molecule type" value="Genomic_DNA"/>
</dbReference>
<evidence type="ECO:0000313" key="2">
    <source>
        <dbReference type="EMBL" id="KAK9722406.1"/>
    </source>
</evidence>
<organism evidence="2 3">
    <name type="scientific">Popillia japonica</name>
    <name type="common">Japanese beetle</name>
    <dbReference type="NCBI Taxonomy" id="7064"/>
    <lineage>
        <taxon>Eukaryota</taxon>
        <taxon>Metazoa</taxon>
        <taxon>Ecdysozoa</taxon>
        <taxon>Arthropoda</taxon>
        <taxon>Hexapoda</taxon>
        <taxon>Insecta</taxon>
        <taxon>Pterygota</taxon>
        <taxon>Neoptera</taxon>
        <taxon>Endopterygota</taxon>
        <taxon>Coleoptera</taxon>
        <taxon>Polyphaga</taxon>
        <taxon>Scarabaeiformia</taxon>
        <taxon>Scarabaeidae</taxon>
        <taxon>Rutelinae</taxon>
        <taxon>Popillia</taxon>
    </lineage>
</organism>
<protein>
    <submittedName>
        <fullName evidence="2">Uncharacterized protein</fullName>
    </submittedName>
</protein>
<sequence>MEARKVEIDTGGDKATTRASTDPNWWPRIRRPQPLKFSERSVYPSRPPRKPVRKVSDGMMAGLAETKDLKFLYALKGKLERFGNCAAFPFRTSNMH</sequence>
<dbReference type="AlphaFoldDB" id="A0AAW1KMY7"/>
<comment type="caution">
    <text evidence="2">The sequence shown here is derived from an EMBL/GenBank/DDBJ whole genome shotgun (WGS) entry which is preliminary data.</text>
</comment>
<evidence type="ECO:0000256" key="1">
    <source>
        <dbReference type="SAM" id="MobiDB-lite"/>
    </source>
</evidence>
<evidence type="ECO:0000313" key="3">
    <source>
        <dbReference type="Proteomes" id="UP001458880"/>
    </source>
</evidence>
<accession>A0AAW1KMY7</accession>
<feature type="region of interest" description="Disordered" evidence="1">
    <location>
        <begin position="1"/>
        <end position="30"/>
    </location>
</feature>
<proteinExistence type="predicted"/>